<feature type="chain" id="PRO_5040213055" evidence="1">
    <location>
        <begin position="17"/>
        <end position="354"/>
    </location>
</feature>
<name>A0A9P4NFV2_9PEZI</name>
<gene>
    <name evidence="2" type="ORF">EJ08DRAFT_738818</name>
</gene>
<proteinExistence type="predicted"/>
<dbReference type="InterPro" id="IPR011692">
    <property type="entry name" value="Stress_up-reg_Nod19"/>
</dbReference>
<accession>A0A9P4NFV2</accession>
<dbReference type="AlphaFoldDB" id="A0A9P4NFV2"/>
<sequence>MKFISVAVALPVLASAAAITIDSTANVESIETFAGPNPQSYIIHKDATRKMFKGGGSDARQLRLKRDGWHGRHNGRRKAQTFMASLTGASFCGDCTVLAGSIVLKYMDGSVANVTSGVYVHHILTTGTKKNTSFVKACGGGMVGGSGFVGNGDDNANEPVLYASKDGSLETGYWFSPSDKFFGTYVLVNYNKEPKKVEVWYDLEYLPGHVGKHVRSTLISASCTGISTTPSTGTNGAALTTSSPMTFTESGYIVLARAHLHDGGVAMHLKVNRKSGEAYSCTSKAVYGDKVAGAEHDTITDVKNCNPHPIKVAAGDTMTMISEYNLKEHPLRDTGGHGNGKGPSYGHVPNCFRW</sequence>
<dbReference type="EMBL" id="MU007116">
    <property type="protein sequence ID" value="KAF2419789.1"/>
    <property type="molecule type" value="Genomic_DNA"/>
</dbReference>
<dbReference type="Proteomes" id="UP000800235">
    <property type="component" value="Unassembled WGS sequence"/>
</dbReference>
<evidence type="ECO:0000313" key="2">
    <source>
        <dbReference type="EMBL" id="KAF2419789.1"/>
    </source>
</evidence>
<comment type="caution">
    <text evidence="2">The sequence shown here is derived from an EMBL/GenBank/DDBJ whole genome shotgun (WGS) entry which is preliminary data.</text>
</comment>
<organism evidence="2 3">
    <name type="scientific">Tothia fuscella</name>
    <dbReference type="NCBI Taxonomy" id="1048955"/>
    <lineage>
        <taxon>Eukaryota</taxon>
        <taxon>Fungi</taxon>
        <taxon>Dikarya</taxon>
        <taxon>Ascomycota</taxon>
        <taxon>Pezizomycotina</taxon>
        <taxon>Dothideomycetes</taxon>
        <taxon>Pleosporomycetidae</taxon>
        <taxon>Venturiales</taxon>
        <taxon>Cylindrosympodiaceae</taxon>
        <taxon>Tothia</taxon>
    </lineage>
</organism>
<dbReference type="Pfam" id="PF07712">
    <property type="entry name" value="SURNod19"/>
    <property type="match status" value="1"/>
</dbReference>
<feature type="signal peptide" evidence="1">
    <location>
        <begin position="1"/>
        <end position="16"/>
    </location>
</feature>
<protein>
    <submittedName>
        <fullName evidence="2">Uncharacterized protein</fullName>
    </submittedName>
</protein>
<keyword evidence="1" id="KW-0732">Signal</keyword>
<evidence type="ECO:0000256" key="1">
    <source>
        <dbReference type="SAM" id="SignalP"/>
    </source>
</evidence>
<reference evidence="2" key="1">
    <citation type="journal article" date="2020" name="Stud. Mycol.">
        <title>101 Dothideomycetes genomes: a test case for predicting lifestyles and emergence of pathogens.</title>
        <authorList>
            <person name="Haridas S."/>
            <person name="Albert R."/>
            <person name="Binder M."/>
            <person name="Bloem J."/>
            <person name="Labutti K."/>
            <person name="Salamov A."/>
            <person name="Andreopoulos B."/>
            <person name="Baker S."/>
            <person name="Barry K."/>
            <person name="Bills G."/>
            <person name="Bluhm B."/>
            <person name="Cannon C."/>
            <person name="Castanera R."/>
            <person name="Culley D."/>
            <person name="Daum C."/>
            <person name="Ezra D."/>
            <person name="Gonzalez J."/>
            <person name="Henrissat B."/>
            <person name="Kuo A."/>
            <person name="Liang C."/>
            <person name="Lipzen A."/>
            <person name="Lutzoni F."/>
            <person name="Magnuson J."/>
            <person name="Mondo S."/>
            <person name="Nolan M."/>
            <person name="Ohm R."/>
            <person name="Pangilinan J."/>
            <person name="Park H.-J."/>
            <person name="Ramirez L."/>
            <person name="Alfaro M."/>
            <person name="Sun H."/>
            <person name="Tritt A."/>
            <person name="Yoshinaga Y."/>
            <person name="Zwiers L.-H."/>
            <person name="Turgeon B."/>
            <person name="Goodwin S."/>
            <person name="Spatafora J."/>
            <person name="Crous P."/>
            <person name="Grigoriev I."/>
        </authorList>
    </citation>
    <scope>NUCLEOTIDE SEQUENCE</scope>
    <source>
        <strain evidence="2">CBS 130266</strain>
    </source>
</reference>
<dbReference type="OrthoDB" id="3909033at2759"/>
<evidence type="ECO:0000313" key="3">
    <source>
        <dbReference type="Proteomes" id="UP000800235"/>
    </source>
</evidence>
<keyword evidence="3" id="KW-1185">Reference proteome</keyword>